<dbReference type="EMBL" id="JTAK01000002">
    <property type="protein sequence ID" value="KHO65972.1"/>
    <property type="molecule type" value="Genomic_DNA"/>
</dbReference>
<accession>A0A0B3C378</accession>
<dbReference type="InterPro" id="IPR014985">
    <property type="entry name" value="WbqC"/>
</dbReference>
<evidence type="ECO:0000313" key="1">
    <source>
        <dbReference type="EMBL" id="KHO65972.1"/>
    </source>
</evidence>
<dbReference type="AlphaFoldDB" id="A0A0B3C378"/>
<evidence type="ECO:0000313" key="2">
    <source>
        <dbReference type="Proteomes" id="UP000030980"/>
    </source>
</evidence>
<comment type="caution">
    <text evidence="1">The sequence shown here is derived from an EMBL/GenBank/DDBJ whole genome shotgun (WGS) entry which is preliminary data.</text>
</comment>
<protein>
    <submittedName>
        <fullName evidence="1">WbqC-like family protein</fullName>
    </submittedName>
</protein>
<dbReference type="STRING" id="706570.PT85_04900"/>
<gene>
    <name evidence="1" type="ORF">PT85_04900</name>
</gene>
<sequence>MQPYFFPYLGHFALIAQTDRWVVFDVTQYTPKSWMSRNRVLHPDKGWTYINVPLANSSISITTCQAQVLDLAGVQKSLLGKLSHYRRKSPFYDQVVSLVNRVFHDLGSDLLVDLNTRALQEVCRYLELPFNYSVCSRMGLDLSGIEGAGEWAPSISKQLGADVYLNPMGGRELFDPLDFTAGNTRLAFLEFSPFAYETGPYQHESGLSILDVLMWNSPIDVVRAIESNSKIIYA</sequence>
<dbReference type="RefSeq" id="WP_039606362.1">
    <property type="nucleotide sequence ID" value="NZ_FMUP01000013.1"/>
</dbReference>
<dbReference type="Proteomes" id="UP000030980">
    <property type="component" value="Unassembled WGS sequence"/>
</dbReference>
<name>A0A0B3C378_9PSED</name>
<proteinExistence type="predicted"/>
<reference evidence="1 2" key="1">
    <citation type="submission" date="2014-11" db="EMBL/GenBank/DDBJ databases">
        <title>Genome sequence of Pseudomonas tuomuerensis JCM 14085.</title>
        <authorList>
            <person name="Shin S.-K."/>
            <person name="Yi H."/>
        </authorList>
    </citation>
    <scope>NUCLEOTIDE SEQUENCE [LARGE SCALE GENOMIC DNA]</scope>
    <source>
        <strain evidence="1 2">JCM 14085</strain>
    </source>
</reference>
<dbReference type="OrthoDB" id="3611744at2"/>
<keyword evidence="2" id="KW-1185">Reference proteome</keyword>
<organism evidence="1 2">
    <name type="scientific">Pseudomonas flexibilis</name>
    <dbReference type="NCBI Taxonomy" id="706570"/>
    <lineage>
        <taxon>Bacteria</taxon>
        <taxon>Pseudomonadati</taxon>
        <taxon>Pseudomonadota</taxon>
        <taxon>Gammaproteobacteria</taxon>
        <taxon>Pseudomonadales</taxon>
        <taxon>Pseudomonadaceae</taxon>
        <taxon>Pseudomonas</taxon>
    </lineage>
</organism>
<dbReference type="Pfam" id="PF08889">
    <property type="entry name" value="WbqC"/>
    <property type="match status" value="1"/>
</dbReference>